<organism evidence="1 2">
    <name type="scientific">Roseateles depolymerans</name>
    <dbReference type="NCBI Taxonomy" id="76731"/>
    <lineage>
        <taxon>Bacteria</taxon>
        <taxon>Pseudomonadati</taxon>
        <taxon>Pseudomonadota</taxon>
        <taxon>Betaproteobacteria</taxon>
        <taxon>Burkholderiales</taxon>
        <taxon>Sphaerotilaceae</taxon>
        <taxon>Roseateles</taxon>
    </lineage>
</organism>
<dbReference type="OrthoDB" id="8910497at2"/>
<gene>
    <name evidence="1" type="ORF">RD2015_3150</name>
</gene>
<keyword evidence="2" id="KW-1185">Reference proteome</keyword>
<evidence type="ECO:0000313" key="2">
    <source>
        <dbReference type="Proteomes" id="UP000060699"/>
    </source>
</evidence>
<reference evidence="1 2" key="1">
    <citation type="submission" date="2015-12" db="EMBL/GenBank/DDBJ databases">
        <title>Complete genome of Roseateles depolymerans KCTC 42856.</title>
        <authorList>
            <person name="Kim K.M."/>
        </authorList>
    </citation>
    <scope>NUCLEOTIDE SEQUENCE [LARGE SCALE GENOMIC DNA]</scope>
    <source>
        <strain evidence="1 2">KCTC 42856</strain>
    </source>
</reference>
<sequence>MHTAFQEFAANPFAMLLDPEGVAQEVARSERLQRLRSQVYRPLDKPLIAHRGAADLASFDEEIDGAELSDADLLPLDGDDANLGLAA</sequence>
<evidence type="ECO:0000313" key="1">
    <source>
        <dbReference type="EMBL" id="ALV07610.1"/>
    </source>
</evidence>
<name>A0A0U3MTE2_9BURK</name>
<proteinExistence type="predicted"/>
<protein>
    <submittedName>
        <fullName evidence="1">Uncharacterized protein</fullName>
    </submittedName>
</protein>
<accession>A0A0U3MTE2</accession>
<dbReference type="AlphaFoldDB" id="A0A0U3MTE2"/>
<dbReference type="STRING" id="76731.RD2015_3150"/>
<dbReference type="KEGG" id="rdp:RD2015_3150"/>
<dbReference type="Proteomes" id="UP000060699">
    <property type="component" value="Chromosome"/>
</dbReference>
<dbReference type="RefSeq" id="WP_058935694.1">
    <property type="nucleotide sequence ID" value="NZ_CP013729.1"/>
</dbReference>
<dbReference type="EMBL" id="CP013729">
    <property type="protein sequence ID" value="ALV07610.1"/>
    <property type="molecule type" value="Genomic_DNA"/>
</dbReference>